<dbReference type="PANTHER" id="PTHR11920:SF335">
    <property type="entry name" value="GUANYLATE CYCLASE"/>
    <property type="match status" value="1"/>
</dbReference>
<dbReference type="GO" id="GO:0001653">
    <property type="term" value="F:peptide receptor activity"/>
    <property type="evidence" value="ECO:0007669"/>
    <property type="project" value="TreeGrafter"/>
</dbReference>
<keyword evidence="9" id="KW-1185">Reference proteome</keyword>
<dbReference type="SUPFAM" id="SSF55073">
    <property type="entry name" value="Nucleotide cyclase"/>
    <property type="match status" value="1"/>
</dbReference>
<dbReference type="GO" id="GO:0005886">
    <property type="term" value="C:plasma membrane"/>
    <property type="evidence" value="ECO:0007669"/>
    <property type="project" value="TreeGrafter"/>
</dbReference>
<dbReference type="AlphaFoldDB" id="A0A1Z4V836"/>
<dbReference type="GO" id="GO:0004383">
    <property type="term" value="F:guanylate cyclase activity"/>
    <property type="evidence" value="ECO:0007669"/>
    <property type="project" value="TreeGrafter"/>
</dbReference>
<evidence type="ECO:0000256" key="1">
    <source>
        <dbReference type="ARBA" id="ARBA00004370"/>
    </source>
</evidence>
<dbReference type="GO" id="GO:0004016">
    <property type="term" value="F:adenylate cyclase activity"/>
    <property type="evidence" value="ECO:0007669"/>
    <property type="project" value="TreeGrafter"/>
</dbReference>
<evidence type="ECO:0000313" key="9">
    <source>
        <dbReference type="Proteomes" id="UP000218702"/>
    </source>
</evidence>
<comment type="subcellular location">
    <subcellularLocation>
        <location evidence="1">Membrane</location>
    </subcellularLocation>
</comment>
<dbReference type="InterPro" id="IPR001054">
    <property type="entry name" value="A/G_cyclase"/>
</dbReference>
<sequence>MNTASRMESHGIPDNIQICEATYQVLKDKYLVENRGLIKIKGKGEMMTYLLYGVK</sequence>
<dbReference type="Pfam" id="PF00211">
    <property type="entry name" value="Guanylate_cyc"/>
    <property type="match status" value="1"/>
</dbReference>
<protein>
    <submittedName>
        <fullName evidence="8">Adenylate/guanylate cyclase with integral membrane sensor</fullName>
    </submittedName>
</protein>
<dbReference type="InterPro" id="IPR050401">
    <property type="entry name" value="Cyclic_nucleotide_synthase"/>
</dbReference>
<evidence type="ECO:0000256" key="5">
    <source>
        <dbReference type="ARBA" id="ARBA00023136"/>
    </source>
</evidence>
<proteinExistence type="predicted"/>
<dbReference type="GO" id="GO:0000166">
    <property type="term" value="F:nucleotide binding"/>
    <property type="evidence" value="ECO:0007669"/>
    <property type="project" value="UniProtKB-KW"/>
</dbReference>
<dbReference type="PANTHER" id="PTHR11920">
    <property type="entry name" value="GUANYLYL CYCLASE"/>
    <property type="match status" value="1"/>
</dbReference>
<dbReference type="GO" id="GO:0035556">
    <property type="term" value="P:intracellular signal transduction"/>
    <property type="evidence" value="ECO:0007669"/>
    <property type="project" value="InterPro"/>
</dbReference>
<evidence type="ECO:0000256" key="4">
    <source>
        <dbReference type="ARBA" id="ARBA00022989"/>
    </source>
</evidence>
<accession>A0A1Z4V836</accession>
<dbReference type="Gene3D" id="3.30.70.1230">
    <property type="entry name" value="Nucleotide cyclase"/>
    <property type="match status" value="1"/>
</dbReference>
<keyword evidence="4" id="KW-1133">Transmembrane helix</keyword>
<reference evidence="8 9" key="1">
    <citation type="submission" date="2017-06" db="EMBL/GenBank/DDBJ databases">
        <title>Genome sequencing of cyanobaciteial culture collection at National Institute for Environmental Studies (NIES).</title>
        <authorList>
            <person name="Hirose Y."/>
            <person name="Shimura Y."/>
            <person name="Fujisawa T."/>
            <person name="Nakamura Y."/>
            <person name="Kawachi M."/>
        </authorList>
    </citation>
    <scope>NUCLEOTIDE SEQUENCE [LARGE SCALE GENOMIC DNA]</scope>
    <source>
        <strain evidence="8 9">NIES-806</strain>
    </source>
</reference>
<keyword evidence="6" id="KW-0456">Lyase</keyword>
<evidence type="ECO:0000313" key="8">
    <source>
        <dbReference type="EMBL" id="BAZ87740.1"/>
    </source>
</evidence>
<dbReference type="GO" id="GO:0007168">
    <property type="term" value="P:receptor guanylyl cyclase signaling pathway"/>
    <property type="evidence" value="ECO:0007669"/>
    <property type="project" value="TreeGrafter"/>
</dbReference>
<evidence type="ECO:0000256" key="2">
    <source>
        <dbReference type="ARBA" id="ARBA00022692"/>
    </source>
</evidence>
<evidence type="ECO:0000259" key="7">
    <source>
        <dbReference type="Pfam" id="PF00211"/>
    </source>
</evidence>
<dbReference type="Proteomes" id="UP000218702">
    <property type="component" value="Chromosome"/>
</dbReference>
<keyword evidence="5" id="KW-0472">Membrane</keyword>
<dbReference type="InterPro" id="IPR029787">
    <property type="entry name" value="Nucleotide_cyclase"/>
</dbReference>
<evidence type="ECO:0000256" key="6">
    <source>
        <dbReference type="ARBA" id="ARBA00023239"/>
    </source>
</evidence>
<organism evidence="8 9">
    <name type="scientific">Dolichospermum compactum NIES-806</name>
    <dbReference type="NCBI Taxonomy" id="1973481"/>
    <lineage>
        <taxon>Bacteria</taxon>
        <taxon>Bacillati</taxon>
        <taxon>Cyanobacteriota</taxon>
        <taxon>Cyanophyceae</taxon>
        <taxon>Nostocales</taxon>
        <taxon>Aphanizomenonaceae</taxon>
        <taxon>Dolichospermum</taxon>
        <taxon>Dolichospermum compactum</taxon>
    </lineage>
</organism>
<dbReference type="KEGG" id="dcm:NIES806_39710"/>
<name>A0A1Z4V836_9CYAN</name>
<keyword evidence="3" id="KW-0547">Nucleotide-binding</keyword>
<dbReference type="EMBL" id="AP018316">
    <property type="protein sequence ID" value="BAZ87740.1"/>
    <property type="molecule type" value="Genomic_DNA"/>
</dbReference>
<evidence type="ECO:0000256" key="3">
    <source>
        <dbReference type="ARBA" id="ARBA00022741"/>
    </source>
</evidence>
<feature type="domain" description="Guanylate cyclase" evidence="7">
    <location>
        <begin position="2"/>
        <end position="52"/>
    </location>
</feature>
<gene>
    <name evidence="8" type="ORF">NIES806_39710</name>
</gene>
<keyword evidence="2" id="KW-0812">Transmembrane</keyword>